<evidence type="ECO:0000256" key="15">
    <source>
        <dbReference type="PROSITE-ProRule" id="PRU10141"/>
    </source>
</evidence>
<dbReference type="FunFam" id="1.10.510.10:FF:000178">
    <property type="entry name" value="Calcium-dependent protein kinase 5"/>
    <property type="match status" value="1"/>
</dbReference>
<keyword evidence="11 15" id="KW-0067">ATP-binding</keyword>
<evidence type="ECO:0000256" key="4">
    <source>
        <dbReference type="ARBA" id="ARBA00022553"/>
    </source>
</evidence>
<evidence type="ECO:0000256" key="10">
    <source>
        <dbReference type="ARBA" id="ARBA00022837"/>
    </source>
</evidence>
<evidence type="ECO:0000313" key="18">
    <source>
        <dbReference type="EMBL" id="RHN48814.1"/>
    </source>
</evidence>
<feature type="domain" description="Protein kinase" evidence="17">
    <location>
        <begin position="88"/>
        <end position="346"/>
    </location>
</feature>
<evidence type="ECO:0000256" key="1">
    <source>
        <dbReference type="ARBA" id="ARBA00005354"/>
    </source>
</evidence>
<evidence type="ECO:0000256" key="6">
    <source>
        <dbReference type="ARBA" id="ARBA00022723"/>
    </source>
</evidence>
<organism evidence="18">
    <name type="scientific">Medicago truncatula</name>
    <name type="common">Barrel medic</name>
    <name type="synonym">Medicago tribuloides</name>
    <dbReference type="NCBI Taxonomy" id="3880"/>
    <lineage>
        <taxon>Eukaryota</taxon>
        <taxon>Viridiplantae</taxon>
        <taxon>Streptophyta</taxon>
        <taxon>Embryophyta</taxon>
        <taxon>Tracheophyta</taxon>
        <taxon>Spermatophyta</taxon>
        <taxon>Magnoliopsida</taxon>
        <taxon>eudicotyledons</taxon>
        <taxon>Gunneridae</taxon>
        <taxon>Pentapetalae</taxon>
        <taxon>rosids</taxon>
        <taxon>fabids</taxon>
        <taxon>Fabales</taxon>
        <taxon>Fabaceae</taxon>
        <taxon>Papilionoideae</taxon>
        <taxon>50 kb inversion clade</taxon>
        <taxon>NPAAA clade</taxon>
        <taxon>Hologalegina</taxon>
        <taxon>IRL clade</taxon>
        <taxon>Trifolieae</taxon>
        <taxon>Medicago</taxon>
    </lineage>
</organism>
<gene>
    <name evidence="18" type="ORF">MtrunA17_Chr7g0267771</name>
</gene>
<name>A0A396HAJ0_MEDTR</name>
<dbReference type="Gramene" id="rna43568">
    <property type="protein sequence ID" value="RHN48814.1"/>
    <property type="gene ID" value="gene43568"/>
</dbReference>
<comment type="catalytic activity">
    <reaction evidence="13">
        <text>L-threonyl-[protein] + ATP = O-phospho-L-threonyl-[protein] + ADP + H(+)</text>
        <dbReference type="Rhea" id="RHEA:46608"/>
        <dbReference type="Rhea" id="RHEA-COMP:11060"/>
        <dbReference type="Rhea" id="RHEA-COMP:11605"/>
        <dbReference type="ChEBI" id="CHEBI:15378"/>
        <dbReference type="ChEBI" id="CHEBI:30013"/>
        <dbReference type="ChEBI" id="CHEBI:30616"/>
        <dbReference type="ChEBI" id="CHEBI:61977"/>
        <dbReference type="ChEBI" id="CHEBI:456216"/>
        <dbReference type="EC" id="2.7.11.1"/>
    </reaction>
</comment>
<dbReference type="Gene3D" id="3.30.200.20">
    <property type="entry name" value="Phosphorylase Kinase, domain 1"/>
    <property type="match status" value="1"/>
</dbReference>
<dbReference type="SMART" id="SM00220">
    <property type="entry name" value="S_TKc"/>
    <property type="match status" value="1"/>
</dbReference>
<dbReference type="InterPro" id="IPR050205">
    <property type="entry name" value="CDPK_Ser/Thr_kinases"/>
</dbReference>
<keyword evidence="9" id="KW-0418">Kinase</keyword>
<evidence type="ECO:0000256" key="11">
    <source>
        <dbReference type="ARBA" id="ARBA00022840"/>
    </source>
</evidence>
<dbReference type="Pfam" id="PF00069">
    <property type="entry name" value="Pkinase"/>
    <property type="match status" value="1"/>
</dbReference>
<dbReference type="PANTHER" id="PTHR24349">
    <property type="entry name" value="SERINE/THREONINE-PROTEIN KINASE"/>
    <property type="match status" value="1"/>
</dbReference>
<accession>A0A396HAJ0</accession>
<dbReference type="CDD" id="cd05117">
    <property type="entry name" value="STKc_CAMK"/>
    <property type="match status" value="1"/>
</dbReference>
<comment type="catalytic activity">
    <reaction evidence="14">
        <text>L-seryl-[protein] + ATP = O-phospho-L-seryl-[protein] + ADP + H(+)</text>
        <dbReference type="Rhea" id="RHEA:17989"/>
        <dbReference type="Rhea" id="RHEA-COMP:9863"/>
        <dbReference type="Rhea" id="RHEA-COMP:11604"/>
        <dbReference type="ChEBI" id="CHEBI:15378"/>
        <dbReference type="ChEBI" id="CHEBI:29999"/>
        <dbReference type="ChEBI" id="CHEBI:30616"/>
        <dbReference type="ChEBI" id="CHEBI:83421"/>
        <dbReference type="ChEBI" id="CHEBI:456216"/>
        <dbReference type="EC" id="2.7.11.1"/>
    </reaction>
</comment>
<feature type="binding site" evidence="15">
    <location>
        <position position="117"/>
    </location>
    <ligand>
        <name>ATP</name>
        <dbReference type="ChEBI" id="CHEBI:30616"/>
    </ligand>
</feature>
<dbReference type="EMBL" id="PSQE01000007">
    <property type="protein sequence ID" value="RHN48814.1"/>
    <property type="molecule type" value="Genomic_DNA"/>
</dbReference>
<protein>
    <recommendedName>
        <fullName evidence="2">non-specific serine/threonine protein kinase</fullName>
        <ecNumber evidence="2">2.7.11.1</ecNumber>
    </recommendedName>
</protein>
<evidence type="ECO:0000256" key="9">
    <source>
        <dbReference type="ARBA" id="ARBA00022777"/>
    </source>
</evidence>
<dbReference type="InterPro" id="IPR008271">
    <property type="entry name" value="Ser/Thr_kinase_AS"/>
</dbReference>
<evidence type="ECO:0000256" key="3">
    <source>
        <dbReference type="ARBA" id="ARBA00022527"/>
    </source>
</evidence>
<comment type="caution">
    <text evidence="18">The sequence shown here is derived from an EMBL/GenBank/DDBJ whole genome shotgun (WGS) entry which is preliminary data.</text>
</comment>
<keyword evidence="6" id="KW-0479">Metal-binding</keyword>
<evidence type="ECO:0000256" key="12">
    <source>
        <dbReference type="ARBA" id="ARBA00024334"/>
    </source>
</evidence>
<dbReference type="Gene3D" id="1.10.510.10">
    <property type="entry name" value="Transferase(Phosphotransferase) domain 1"/>
    <property type="match status" value="1"/>
</dbReference>
<dbReference type="PROSITE" id="PS00108">
    <property type="entry name" value="PROTEIN_KINASE_ST"/>
    <property type="match status" value="1"/>
</dbReference>
<evidence type="ECO:0000256" key="5">
    <source>
        <dbReference type="ARBA" id="ARBA00022679"/>
    </source>
</evidence>
<keyword evidence="4" id="KW-0597">Phosphoprotein</keyword>
<keyword evidence="10" id="KW-0106">Calcium</keyword>
<evidence type="ECO:0000256" key="16">
    <source>
        <dbReference type="RuleBase" id="RU000304"/>
    </source>
</evidence>
<dbReference type="SUPFAM" id="SSF56112">
    <property type="entry name" value="Protein kinase-like (PK-like)"/>
    <property type="match status" value="1"/>
</dbReference>
<keyword evidence="5 18" id="KW-0808">Transferase</keyword>
<comment type="similarity">
    <text evidence="12">Belongs to the protein kinase superfamily. Ser/Thr protein kinase family. CDPK subfamily.</text>
</comment>
<keyword evidence="7" id="KW-0677">Repeat</keyword>
<dbReference type="EC" id="2.7.11.1" evidence="2"/>
<evidence type="ECO:0000259" key="17">
    <source>
        <dbReference type="PROSITE" id="PS50011"/>
    </source>
</evidence>
<reference evidence="18" key="1">
    <citation type="journal article" date="2018" name="Nat. Plants">
        <title>Whole-genome landscape of Medicago truncatula symbiotic genes.</title>
        <authorList>
            <person name="Pecrix Y."/>
            <person name="Gamas P."/>
            <person name="Carrere S."/>
        </authorList>
    </citation>
    <scope>NUCLEOTIDE SEQUENCE</scope>
    <source>
        <tissue evidence="18">Leaves</tissue>
    </source>
</reference>
<dbReference type="GO" id="GO:0005524">
    <property type="term" value="F:ATP binding"/>
    <property type="evidence" value="ECO:0007669"/>
    <property type="project" value="UniProtKB-UniRule"/>
</dbReference>
<dbReference type="Proteomes" id="UP000265566">
    <property type="component" value="Chromosome 7"/>
</dbReference>
<dbReference type="GO" id="GO:0004674">
    <property type="term" value="F:protein serine/threonine kinase activity"/>
    <property type="evidence" value="ECO:0007669"/>
    <property type="project" value="UniProtKB-KW"/>
</dbReference>
<evidence type="ECO:0000256" key="2">
    <source>
        <dbReference type="ARBA" id="ARBA00012513"/>
    </source>
</evidence>
<dbReference type="PROSITE" id="PS00107">
    <property type="entry name" value="PROTEIN_KINASE_ATP"/>
    <property type="match status" value="1"/>
</dbReference>
<dbReference type="InterPro" id="IPR011009">
    <property type="entry name" value="Kinase-like_dom_sf"/>
</dbReference>
<sequence length="481" mass="53920">MGNNCVGLRNTSDEIFSTSCCCSWSYPIYQTQISVSPNINASQTVQQSPPHVDIKDLKSIESRVTAKSAGLREESILLSNNGSFKEYYELGDELGEGEFGTTSLCLEKSTGKTYACKVIPKVKLLEDDDVEDVRREIKIMHHLVGSLNVICIKGVYEDSDVVYIVMELCKGGELFDRIVKRGYYAEQKAAKLARTIVSVVETCHSRGVMHCDLKPENFLFVDGHEDSTLKAIDFGLSSFFKPGEKFSDAVGSPYYMAPEVIRECYGPEADVWSAGVIIYFFLCGAPPFDGELEQEIFDKVLHGEIDFSSDPWPSISESAKDLVKKMLDRDPKTRITAHEALSHPWVQVDEVAPDKPLDSATLSCLKQFSAMIKMEHSLISINMEMATSLKTSFNKFDGQIDYNEFVAMMQRGNADLENNSVKCSTSFNIGLGKDKRHCQYVRKTDTISSSGVKCSANFNIEFFFLWKIIYNLEFCFSLKKA</sequence>
<dbReference type="InterPro" id="IPR000719">
    <property type="entry name" value="Prot_kinase_dom"/>
</dbReference>
<keyword evidence="8 15" id="KW-0547">Nucleotide-binding</keyword>
<dbReference type="InterPro" id="IPR017441">
    <property type="entry name" value="Protein_kinase_ATP_BS"/>
</dbReference>
<dbReference type="FunFam" id="3.30.200.20:FF:000004">
    <property type="entry name" value="Calcium-dependent protein kinase 1"/>
    <property type="match status" value="1"/>
</dbReference>
<evidence type="ECO:0000256" key="7">
    <source>
        <dbReference type="ARBA" id="ARBA00022737"/>
    </source>
</evidence>
<dbReference type="AlphaFoldDB" id="A0A396HAJ0"/>
<comment type="similarity">
    <text evidence="1">Belongs to the protein kinase superfamily. CAMK Ser/Thr protein kinase family. CaMK subfamily.</text>
</comment>
<evidence type="ECO:0000256" key="8">
    <source>
        <dbReference type="ARBA" id="ARBA00022741"/>
    </source>
</evidence>
<dbReference type="PROSITE" id="PS50011">
    <property type="entry name" value="PROTEIN_KINASE_DOM"/>
    <property type="match status" value="1"/>
</dbReference>
<proteinExistence type="inferred from homology"/>
<dbReference type="GO" id="GO:0046872">
    <property type="term" value="F:metal ion binding"/>
    <property type="evidence" value="ECO:0007669"/>
    <property type="project" value="UniProtKB-KW"/>
</dbReference>
<keyword evidence="3 16" id="KW-0723">Serine/threonine-protein kinase</keyword>
<evidence type="ECO:0000256" key="14">
    <source>
        <dbReference type="ARBA" id="ARBA00048679"/>
    </source>
</evidence>
<evidence type="ECO:0000256" key="13">
    <source>
        <dbReference type="ARBA" id="ARBA00047899"/>
    </source>
</evidence>